<dbReference type="InterPro" id="IPR050377">
    <property type="entry name" value="Radical_SAM_PqqE_MftC-like"/>
</dbReference>
<evidence type="ECO:0000313" key="8">
    <source>
        <dbReference type="EMBL" id="VVD86264.1"/>
    </source>
</evidence>
<evidence type="ECO:0000256" key="5">
    <source>
        <dbReference type="ARBA" id="ARBA00023004"/>
    </source>
</evidence>
<evidence type="ECO:0000259" key="7">
    <source>
        <dbReference type="PROSITE" id="PS51918"/>
    </source>
</evidence>
<evidence type="ECO:0000256" key="2">
    <source>
        <dbReference type="ARBA" id="ARBA00022485"/>
    </source>
</evidence>
<dbReference type="GO" id="GO:0046872">
    <property type="term" value="F:metal ion binding"/>
    <property type="evidence" value="ECO:0007669"/>
    <property type="project" value="UniProtKB-KW"/>
</dbReference>
<name>A0A5E4TIA8_9BURK</name>
<dbReference type="GO" id="GO:0051539">
    <property type="term" value="F:4 iron, 4 sulfur cluster binding"/>
    <property type="evidence" value="ECO:0007669"/>
    <property type="project" value="UniProtKB-KW"/>
</dbReference>
<keyword evidence="5" id="KW-0408">Iron</keyword>
<dbReference type="SUPFAM" id="SSF102114">
    <property type="entry name" value="Radical SAM enzymes"/>
    <property type="match status" value="1"/>
</dbReference>
<dbReference type="Proteomes" id="UP000383971">
    <property type="component" value="Unassembled WGS sequence"/>
</dbReference>
<keyword evidence="2" id="KW-0004">4Fe-4S</keyword>
<organism evidence="8 9">
    <name type="scientific">Pandoraea communis</name>
    <dbReference type="NCBI Taxonomy" id="2508297"/>
    <lineage>
        <taxon>Bacteria</taxon>
        <taxon>Pseudomonadati</taxon>
        <taxon>Pseudomonadota</taxon>
        <taxon>Betaproteobacteria</taxon>
        <taxon>Burkholderiales</taxon>
        <taxon>Burkholderiaceae</taxon>
        <taxon>Pandoraea</taxon>
    </lineage>
</organism>
<keyword evidence="4" id="KW-0479">Metal-binding</keyword>
<evidence type="ECO:0000256" key="6">
    <source>
        <dbReference type="ARBA" id="ARBA00023014"/>
    </source>
</evidence>
<dbReference type="InterPro" id="IPR007197">
    <property type="entry name" value="rSAM"/>
</dbReference>
<dbReference type="PIRSF" id="PIRSF037420">
    <property type="entry name" value="PQQ_syn_pqqE"/>
    <property type="match status" value="1"/>
</dbReference>
<dbReference type="EMBL" id="CABPSE010000003">
    <property type="protein sequence ID" value="VVD86264.1"/>
    <property type="molecule type" value="Genomic_DNA"/>
</dbReference>
<reference evidence="8 9" key="1">
    <citation type="submission" date="2019-08" db="EMBL/GenBank/DDBJ databases">
        <authorList>
            <person name="Peeters C."/>
        </authorList>
    </citation>
    <scope>NUCLEOTIDE SEQUENCE [LARGE SCALE GENOMIC DNA]</scope>
    <source>
        <strain evidence="8 9">LMG 31111</strain>
    </source>
</reference>
<dbReference type="Gene3D" id="3.20.20.70">
    <property type="entry name" value="Aldolase class I"/>
    <property type="match status" value="1"/>
</dbReference>
<dbReference type="Pfam" id="PF04055">
    <property type="entry name" value="Radical_SAM"/>
    <property type="match status" value="1"/>
</dbReference>
<evidence type="ECO:0000256" key="4">
    <source>
        <dbReference type="ARBA" id="ARBA00022723"/>
    </source>
</evidence>
<dbReference type="PANTHER" id="PTHR11228:SF7">
    <property type="entry name" value="PQQA PEPTIDE CYCLASE"/>
    <property type="match status" value="1"/>
</dbReference>
<protein>
    <submittedName>
        <fullName evidence="8">Coenzyme PQQ synthesis protein E</fullName>
    </submittedName>
</protein>
<sequence>MSEVQWLKAPLFAKWYVTSRCNLRCRHCYLDDYSQKLPLHRMLHVADQLGDIGVRNVALLGGEPLIRDDLERIVQRLVTHGIVTRIATNGIFATPTRVKRLLQSGALRFQVSLEGHTAEQCDNVRGHGSFDKVAAGIRSLMEGGAIVTLAYTLTSHNHSDLARMVSLASSLGVHEVKFAAFVPAGSGADIGRDLCLNADMCREISTALWAAISAHPELKIDGGPFVKRLSSTSLARKPSSTFGCGAGTTTIVVNSDLSVSACDMQTQTDRTDQTLGQETALADIWSHDPLFARWRGQSLDETFLRVHQHGCHLAYRKYGRDLFVDENIADGR</sequence>
<dbReference type="GO" id="GO:0003824">
    <property type="term" value="F:catalytic activity"/>
    <property type="evidence" value="ECO:0007669"/>
    <property type="project" value="InterPro"/>
</dbReference>
<dbReference type="SFLD" id="SFLDG01067">
    <property type="entry name" value="SPASM/twitch_domain_containing"/>
    <property type="match status" value="1"/>
</dbReference>
<dbReference type="SFLD" id="SFLDS00029">
    <property type="entry name" value="Radical_SAM"/>
    <property type="match status" value="1"/>
</dbReference>
<dbReference type="PROSITE" id="PS51918">
    <property type="entry name" value="RADICAL_SAM"/>
    <property type="match status" value="1"/>
</dbReference>
<keyword evidence="3" id="KW-0949">S-adenosyl-L-methionine</keyword>
<evidence type="ECO:0000256" key="1">
    <source>
        <dbReference type="ARBA" id="ARBA00001966"/>
    </source>
</evidence>
<dbReference type="SFLD" id="SFLDG01386">
    <property type="entry name" value="main_SPASM_domain-containing"/>
    <property type="match status" value="1"/>
</dbReference>
<accession>A0A5E4TIA8</accession>
<dbReference type="AlphaFoldDB" id="A0A5E4TIA8"/>
<dbReference type="InterPro" id="IPR013785">
    <property type="entry name" value="Aldolase_TIM"/>
</dbReference>
<feature type="domain" description="Radical SAM core" evidence="7">
    <location>
        <begin position="7"/>
        <end position="221"/>
    </location>
</feature>
<evidence type="ECO:0000313" key="9">
    <source>
        <dbReference type="Proteomes" id="UP000383971"/>
    </source>
</evidence>
<dbReference type="CDD" id="cd01335">
    <property type="entry name" value="Radical_SAM"/>
    <property type="match status" value="1"/>
</dbReference>
<proteinExistence type="predicted"/>
<dbReference type="InterPro" id="IPR017200">
    <property type="entry name" value="PqqE-like"/>
</dbReference>
<comment type="cofactor">
    <cofactor evidence="1">
        <name>[4Fe-4S] cluster</name>
        <dbReference type="ChEBI" id="CHEBI:49883"/>
    </cofactor>
</comment>
<keyword evidence="6" id="KW-0411">Iron-sulfur</keyword>
<dbReference type="RefSeq" id="WP_174977126.1">
    <property type="nucleotide sequence ID" value="NZ_CABPSE010000003.1"/>
</dbReference>
<keyword evidence="9" id="KW-1185">Reference proteome</keyword>
<dbReference type="PANTHER" id="PTHR11228">
    <property type="entry name" value="RADICAL SAM DOMAIN PROTEIN"/>
    <property type="match status" value="1"/>
</dbReference>
<dbReference type="InterPro" id="IPR058240">
    <property type="entry name" value="rSAM_sf"/>
</dbReference>
<dbReference type="CDD" id="cd21109">
    <property type="entry name" value="SPASM"/>
    <property type="match status" value="1"/>
</dbReference>
<evidence type="ECO:0000256" key="3">
    <source>
        <dbReference type="ARBA" id="ARBA00022691"/>
    </source>
</evidence>
<gene>
    <name evidence="8" type="ORF">PCO31111_01389</name>
</gene>